<proteinExistence type="predicted"/>
<reference evidence="2 3" key="1">
    <citation type="submission" date="2021-06" db="EMBL/GenBank/DDBJ databases">
        <title>Caerostris extrusa draft genome.</title>
        <authorList>
            <person name="Kono N."/>
            <person name="Arakawa K."/>
        </authorList>
    </citation>
    <scope>NUCLEOTIDE SEQUENCE [LARGE SCALE GENOMIC DNA]</scope>
</reference>
<evidence type="ECO:0000313" key="2">
    <source>
        <dbReference type="EMBL" id="GIX66522.1"/>
    </source>
</evidence>
<keyword evidence="1" id="KW-1133">Transmembrane helix</keyword>
<gene>
    <name evidence="2" type="ORF">CEXT_249971</name>
</gene>
<dbReference type="EMBL" id="BPLR01001799">
    <property type="protein sequence ID" value="GIX66522.1"/>
    <property type="molecule type" value="Genomic_DNA"/>
</dbReference>
<comment type="caution">
    <text evidence="2">The sequence shown here is derived from an EMBL/GenBank/DDBJ whole genome shotgun (WGS) entry which is preliminary data.</text>
</comment>
<evidence type="ECO:0000256" key="1">
    <source>
        <dbReference type="SAM" id="Phobius"/>
    </source>
</evidence>
<keyword evidence="1" id="KW-0472">Membrane</keyword>
<protein>
    <submittedName>
        <fullName evidence="2">Uncharacterized protein</fullName>
    </submittedName>
</protein>
<keyword evidence="1" id="KW-0812">Transmembrane</keyword>
<organism evidence="2 3">
    <name type="scientific">Caerostris extrusa</name>
    <name type="common">Bark spider</name>
    <name type="synonym">Caerostris bankana</name>
    <dbReference type="NCBI Taxonomy" id="172846"/>
    <lineage>
        <taxon>Eukaryota</taxon>
        <taxon>Metazoa</taxon>
        <taxon>Ecdysozoa</taxon>
        <taxon>Arthropoda</taxon>
        <taxon>Chelicerata</taxon>
        <taxon>Arachnida</taxon>
        <taxon>Araneae</taxon>
        <taxon>Araneomorphae</taxon>
        <taxon>Entelegynae</taxon>
        <taxon>Araneoidea</taxon>
        <taxon>Araneidae</taxon>
        <taxon>Caerostris</taxon>
    </lineage>
</organism>
<dbReference type="AlphaFoldDB" id="A0AAV4M3S7"/>
<evidence type="ECO:0000313" key="3">
    <source>
        <dbReference type="Proteomes" id="UP001054945"/>
    </source>
</evidence>
<name>A0AAV4M3S7_CAEEX</name>
<feature type="transmembrane region" description="Helical" evidence="1">
    <location>
        <begin position="67"/>
        <end position="87"/>
    </location>
</feature>
<sequence>MQPLPYRHSNVLVNTLLNHPINNPKTRSGNNPKSVYSVPWKSIKLSDHWINRGCCDSSGMSFAVIKVLLFGCTGLLQIFQFCCWFLIHRFKNEIEKEWLVETNNF</sequence>
<keyword evidence="3" id="KW-1185">Reference proteome</keyword>
<dbReference type="Proteomes" id="UP001054945">
    <property type="component" value="Unassembled WGS sequence"/>
</dbReference>
<accession>A0AAV4M3S7</accession>